<name>A0A514CT22_9CAUD</name>
<reference evidence="1 2" key="1">
    <citation type="submission" date="2019-06" db="EMBL/GenBank/DDBJ databases">
        <authorList>
            <person name="Kincaid V.D."/>
            <person name="Fuller A."/>
            <person name="Hodges K."/>
            <person name="Bansal M."/>
            <person name="Essig J."/>
            <person name="Johnson A."/>
        </authorList>
    </citation>
    <scope>NUCLEOTIDE SEQUENCE [LARGE SCALE GENOMIC DNA]</scope>
</reference>
<dbReference type="RefSeq" id="YP_009903814.1">
    <property type="nucleotide sequence ID" value="NC_049849.1"/>
</dbReference>
<dbReference type="EMBL" id="MN094788">
    <property type="protein sequence ID" value="QDH83615.1"/>
    <property type="molecule type" value="Genomic_DNA"/>
</dbReference>
<dbReference type="GeneID" id="56136090"/>
<dbReference type="Proteomes" id="UP000320799">
    <property type="component" value="Segment"/>
</dbReference>
<proteinExistence type="predicted"/>
<evidence type="ECO:0000313" key="1">
    <source>
        <dbReference type="EMBL" id="QDH83615.1"/>
    </source>
</evidence>
<accession>A0A514CT22</accession>
<sequence>MDYEVSITPAKKPRNSLVVSVGVQQGYNQIRQRVGDYSQAYLSETSIQNSIFELAPNQVWTGASSNMLIVRCDGPISVEYTRKLDDTQVTIYVKNLLVLDELTTNFIVKNVSTVPVKLFVHQALGDSLDRPVVPPSTNPVLSVNGQSPDTLGNVTVDTGVMTIDGVQPTPQGDIQMNEGQYS</sequence>
<keyword evidence="2" id="KW-1185">Reference proteome</keyword>
<evidence type="ECO:0000313" key="2">
    <source>
        <dbReference type="Proteomes" id="UP000320799"/>
    </source>
</evidence>
<dbReference type="KEGG" id="vg:56136090"/>
<protein>
    <submittedName>
        <fullName evidence="1">Uncharacterized protein</fullName>
    </submittedName>
</protein>
<organism evidence="1 2">
    <name type="scientific">Achromobacter phage Motura</name>
    <dbReference type="NCBI Taxonomy" id="2591403"/>
    <lineage>
        <taxon>Viruses</taxon>
        <taxon>Duplodnaviria</taxon>
        <taxon>Heunggongvirae</taxon>
        <taxon>Uroviricota</taxon>
        <taxon>Caudoviricetes</taxon>
        <taxon>Moturavirus</taxon>
        <taxon>Moturavirus motura</taxon>
    </lineage>
</organism>